<keyword evidence="4 8" id="KW-0812">Transmembrane</keyword>
<feature type="transmembrane region" description="Helical" evidence="8">
    <location>
        <begin position="241"/>
        <end position="265"/>
    </location>
</feature>
<accession>A0A8C5HSL0</accession>
<feature type="region of interest" description="Disordered" evidence="9">
    <location>
        <begin position="831"/>
        <end position="850"/>
    </location>
</feature>
<dbReference type="Proteomes" id="UP000694680">
    <property type="component" value="Chromosome 6"/>
</dbReference>
<dbReference type="Pfam" id="PF16178">
    <property type="entry name" value="Anoct_dimer"/>
    <property type="match status" value="1"/>
</dbReference>
<evidence type="ECO:0000256" key="5">
    <source>
        <dbReference type="ARBA" id="ARBA00022989"/>
    </source>
</evidence>
<feature type="domain" description="Anoctamin transmembrane" evidence="10">
    <location>
        <begin position="230"/>
        <end position="796"/>
    </location>
</feature>
<proteinExistence type="inferred from homology"/>
<evidence type="ECO:0000256" key="9">
    <source>
        <dbReference type="SAM" id="MobiDB-lite"/>
    </source>
</evidence>
<evidence type="ECO:0000259" key="10">
    <source>
        <dbReference type="Pfam" id="PF04547"/>
    </source>
</evidence>
<feature type="transmembrane region" description="Helical" evidence="8">
    <location>
        <begin position="446"/>
        <end position="470"/>
    </location>
</feature>
<evidence type="ECO:0000256" key="6">
    <source>
        <dbReference type="ARBA" id="ARBA00023136"/>
    </source>
</evidence>
<evidence type="ECO:0000256" key="4">
    <source>
        <dbReference type="ARBA" id="ARBA00022692"/>
    </source>
</evidence>
<dbReference type="GO" id="GO:0046983">
    <property type="term" value="F:protein dimerization activity"/>
    <property type="evidence" value="ECO:0007669"/>
    <property type="project" value="InterPro"/>
</dbReference>
<keyword evidence="7" id="KW-0325">Glycoprotein</keyword>
<sequence length="850" mass="98189">VVVNTLLKALTPEENIHCQHGIFFQDGQRKVDYVLTYHMKKPGGSRSEVQTSFLGDAFNGHEDQKAFRREEFEGKLRDMGLELEKDEDANVSGVGFLKIHAPWNVLCREAEFMKLKLPTKKVYEVKKSRGVVEKISTLISKILEPLHPQFEERQPKNIKHLSHTFSREKQHLFDLSDKDCFFDSKTRSSIVSPSVCVCALTWKLVCLSQLLYEEWANYSVFYKYQPIGLVRKYFGEKIGLYFAWLGLYTQMLIPASLVGIIVFLYGCATVNDDIPSMEICHPKTNITMCPQCDQVCSYWKLSTACGTARASHLFDNPATVFFSIFMALWAAMFMEHWKRRQMRLNYEWDLTGFEDEEVSEPKDHPRAEYEFRVMQKSMRKDRKSQHKEEKLTCQDRLPAYMTNIVMMLLMIGVTFAILFGVILYRISMKAALHMSSSPITRNNVQLTVKTTAAIINLVVILILDEVYGAFARWLTVLEAPKTEKSFEERLIFKTFILKFFNAFTPIIYIAFFRGRLVGRPGSYLYLSESYRMEECAHGGCLMELCIQLSITMLGKQLIQNNLFEIGVPKLKKLIRYIRSKQGAFQEEERQKKLQRYEIDHFLEPFGGLTPEYMEMIIQFGFVTLFVASFPLAPLFALLNNIIEIRLDAKKFVAELRRPVAARAQDIGIWYNILRGVAKVAVIINAFVISFTSDFIPRMVYQYMYSPDGSMHGFVNHTLSYFNTSHFQEGKETMDPLLLGYPPSLCTPYEISKEFWTVLAVRLAFVIVFQNVVMLMNDIVDWLIPDIPKDTSLQIHKEKILLVDLFMKEEQCKTYMHQSTASPSDYDHCCRSKNSTAAHPRSRPNNPNIGS</sequence>
<dbReference type="InterPro" id="IPR049452">
    <property type="entry name" value="Anoctamin_TM"/>
</dbReference>
<dbReference type="GO" id="GO:0005229">
    <property type="term" value="F:intracellularly calcium-gated chloride channel activity"/>
    <property type="evidence" value="ECO:0007669"/>
    <property type="project" value="TreeGrafter"/>
</dbReference>
<dbReference type="GO" id="GO:0005886">
    <property type="term" value="C:plasma membrane"/>
    <property type="evidence" value="ECO:0007669"/>
    <property type="project" value="UniProtKB-SubCell"/>
</dbReference>
<dbReference type="PANTHER" id="PTHR12308:SF13">
    <property type="entry name" value="ANOCTAMIN-1"/>
    <property type="match status" value="1"/>
</dbReference>
<gene>
    <name evidence="12" type="primary">LOC114465521</name>
</gene>
<feature type="domain" description="Anoctamin dimerisation" evidence="11">
    <location>
        <begin position="23"/>
        <end position="192"/>
    </location>
</feature>
<evidence type="ECO:0000313" key="13">
    <source>
        <dbReference type="Proteomes" id="UP000694680"/>
    </source>
</evidence>
<feature type="transmembrane region" description="Helical" evidence="8">
    <location>
        <begin position="490"/>
        <end position="511"/>
    </location>
</feature>
<dbReference type="Pfam" id="PF04547">
    <property type="entry name" value="Anoctamin"/>
    <property type="match status" value="1"/>
</dbReference>
<feature type="transmembrane region" description="Helical" evidence="8">
    <location>
        <begin position="404"/>
        <end position="426"/>
    </location>
</feature>
<evidence type="ECO:0000259" key="11">
    <source>
        <dbReference type="Pfam" id="PF16178"/>
    </source>
</evidence>
<keyword evidence="3" id="KW-1003">Cell membrane</keyword>
<organism evidence="12 13">
    <name type="scientific">Gouania willdenowi</name>
    <name type="common">Blunt-snouted clingfish</name>
    <name type="synonym">Lepadogaster willdenowi</name>
    <dbReference type="NCBI Taxonomy" id="441366"/>
    <lineage>
        <taxon>Eukaryota</taxon>
        <taxon>Metazoa</taxon>
        <taxon>Chordata</taxon>
        <taxon>Craniata</taxon>
        <taxon>Vertebrata</taxon>
        <taxon>Euteleostomi</taxon>
        <taxon>Actinopterygii</taxon>
        <taxon>Neopterygii</taxon>
        <taxon>Teleostei</taxon>
        <taxon>Neoteleostei</taxon>
        <taxon>Acanthomorphata</taxon>
        <taxon>Ovalentaria</taxon>
        <taxon>Blenniimorphae</taxon>
        <taxon>Blenniiformes</taxon>
        <taxon>Gobiesocoidei</taxon>
        <taxon>Gobiesocidae</taxon>
        <taxon>Gobiesocinae</taxon>
        <taxon>Gouania</taxon>
    </lineage>
</organism>
<evidence type="ECO:0000256" key="8">
    <source>
        <dbReference type="RuleBase" id="RU280814"/>
    </source>
</evidence>
<dbReference type="InterPro" id="IPR032394">
    <property type="entry name" value="Anoct_dimer"/>
</dbReference>
<evidence type="ECO:0000256" key="7">
    <source>
        <dbReference type="ARBA" id="ARBA00023180"/>
    </source>
</evidence>
<evidence type="ECO:0000313" key="12">
    <source>
        <dbReference type="Ensembl" id="ENSGWIP00000049314.1"/>
    </source>
</evidence>
<comment type="subcellular location">
    <subcellularLocation>
        <location evidence="1">Cell membrane</location>
        <topology evidence="1">Multi-pass membrane protein</topology>
    </subcellularLocation>
    <subcellularLocation>
        <location evidence="8">Membrane</location>
        <topology evidence="8">Multi-pass membrane protein</topology>
    </subcellularLocation>
</comment>
<reference evidence="12" key="3">
    <citation type="submission" date="2025-09" db="UniProtKB">
        <authorList>
            <consortium name="Ensembl"/>
        </authorList>
    </citation>
    <scope>IDENTIFICATION</scope>
</reference>
<reference evidence="12" key="1">
    <citation type="submission" date="2020-06" db="EMBL/GenBank/DDBJ databases">
        <authorList>
            <consortium name="Wellcome Sanger Institute Data Sharing"/>
        </authorList>
    </citation>
    <scope>NUCLEOTIDE SEQUENCE [LARGE SCALE GENOMIC DNA]</scope>
</reference>
<comment type="similarity">
    <text evidence="2 8">Belongs to the anoctamin family.</text>
</comment>
<feature type="transmembrane region" description="Helical" evidence="8">
    <location>
        <begin position="615"/>
        <end position="638"/>
    </location>
</feature>
<evidence type="ECO:0000256" key="2">
    <source>
        <dbReference type="ARBA" id="ARBA00009671"/>
    </source>
</evidence>
<dbReference type="InterPro" id="IPR007632">
    <property type="entry name" value="Anoctamin"/>
</dbReference>
<keyword evidence="5 8" id="KW-1133">Transmembrane helix</keyword>
<dbReference type="Ensembl" id="ENSGWIT00000053306.1">
    <property type="protein sequence ID" value="ENSGWIP00000049314.1"/>
    <property type="gene ID" value="ENSGWIG00000024029.1"/>
</dbReference>
<evidence type="ECO:0000256" key="1">
    <source>
        <dbReference type="ARBA" id="ARBA00004651"/>
    </source>
</evidence>
<comment type="caution">
    <text evidence="8">Lacks conserved residue(s) required for the propagation of feature annotation.</text>
</comment>
<dbReference type="AlphaFoldDB" id="A0A8C5HSL0"/>
<name>A0A8C5HSL0_GOUWI</name>
<dbReference type="PANTHER" id="PTHR12308">
    <property type="entry name" value="ANOCTAMIN"/>
    <property type="match status" value="1"/>
</dbReference>
<protein>
    <recommendedName>
        <fullName evidence="8">Anoctamin</fullName>
    </recommendedName>
</protein>
<keyword evidence="13" id="KW-1185">Reference proteome</keyword>
<evidence type="ECO:0000256" key="3">
    <source>
        <dbReference type="ARBA" id="ARBA00022475"/>
    </source>
</evidence>
<reference evidence="12" key="2">
    <citation type="submission" date="2025-08" db="UniProtKB">
        <authorList>
            <consortium name="Ensembl"/>
        </authorList>
    </citation>
    <scope>IDENTIFICATION</scope>
</reference>
<feature type="transmembrane region" description="Helical" evidence="8">
    <location>
        <begin position="318"/>
        <end position="334"/>
    </location>
</feature>
<keyword evidence="6 8" id="KW-0472">Membrane</keyword>